<keyword evidence="1" id="KW-1133">Transmembrane helix</keyword>
<evidence type="ECO:0000313" key="5">
    <source>
        <dbReference type="Proteomes" id="UP000270873"/>
    </source>
</evidence>
<gene>
    <name evidence="2" type="ORF">ALO53_200080</name>
    <name evidence="3" type="ORF">ALP66_200004</name>
</gene>
<dbReference type="RefSeq" id="WP_057411422.1">
    <property type="nucleotide sequence ID" value="NZ_LJQO01000035.1"/>
</dbReference>
<dbReference type="Proteomes" id="UP000050469">
    <property type="component" value="Unassembled WGS sequence"/>
</dbReference>
<sequence>MTKAELIKLEIKLRIAYRRAFFCGVLIVCAMVAIVMVSMIAGQPVDQKALAEGWTPLIMLMAAIAGICQFFHAGVKDKIKKLEQ</sequence>
<dbReference type="EMBL" id="LJQO01000035">
    <property type="protein sequence ID" value="KPX80761.1"/>
    <property type="molecule type" value="Genomic_DNA"/>
</dbReference>
<protein>
    <submittedName>
        <fullName evidence="2">Uncharacterized protein</fullName>
    </submittedName>
</protein>
<feature type="transmembrane region" description="Helical" evidence="1">
    <location>
        <begin position="53"/>
        <end position="75"/>
    </location>
</feature>
<dbReference type="EMBL" id="RBSP01000341">
    <property type="protein sequence ID" value="RMS49390.1"/>
    <property type="molecule type" value="Genomic_DNA"/>
</dbReference>
<feature type="transmembrane region" description="Helical" evidence="1">
    <location>
        <begin position="20"/>
        <end position="41"/>
    </location>
</feature>
<comment type="caution">
    <text evidence="2">The sequence shown here is derived from an EMBL/GenBank/DDBJ whole genome shotgun (WGS) entry which is preliminary data.</text>
</comment>
<reference evidence="2 4" key="1">
    <citation type="submission" date="2015-09" db="EMBL/GenBank/DDBJ databases">
        <title>Genome announcement of multiple Pseudomonas syringae strains.</title>
        <authorList>
            <person name="Thakur S."/>
            <person name="Wang P.W."/>
            <person name="Gong Y."/>
            <person name="Weir B.S."/>
            <person name="Guttman D.S."/>
        </authorList>
    </citation>
    <scope>NUCLEOTIDE SEQUENCE [LARGE SCALE GENOMIC DNA]</scope>
    <source>
        <strain evidence="2 4">ICMP7840</strain>
    </source>
</reference>
<proteinExistence type="predicted"/>
<evidence type="ECO:0000313" key="2">
    <source>
        <dbReference type="EMBL" id="KPX80761.1"/>
    </source>
</evidence>
<dbReference type="PATRIC" id="fig|251724.3.peg.4855"/>
<reference evidence="3 5" key="2">
    <citation type="submission" date="2018-08" db="EMBL/GenBank/DDBJ databases">
        <title>Recombination of ecologically and evolutionarily significant loci maintains genetic cohesion in the Pseudomonas syringae species complex.</title>
        <authorList>
            <person name="Dillon M."/>
            <person name="Thakur S."/>
            <person name="Almeida R.N.D."/>
            <person name="Weir B.S."/>
            <person name="Guttman D.S."/>
        </authorList>
    </citation>
    <scope>NUCLEOTIDE SEQUENCE [LARGE SCALE GENOMIC DNA]</scope>
    <source>
        <strain evidence="3 5">ICMP 7847</strain>
    </source>
</reference>
<keyword evidence="1" id="KW-0472">Membrane</keyword>
<dbReference type="Proteomes" id="UP000270873">
    <property type="component" value="Unassembled WGS sequence"/>
</dbReference>
<name>A0A0P9U154_PSEA0</name>
<accession>A0A0P9U154</accession>
<evidence type="ECO:0000313" key="4">
    <source>
        <dbReference type="Proteomes" id="UP000050469"/>
    </source>
</evidence>
<evidence type="ECO:0000313" key="3">
    <source>
        <dbReference type="EMBL" id="RMS49390.1"/>
    </source>
</evidence>
<evidence type="ECO:0000256" key="1">
    <source>
        <dbReference type="SAM" id="Phobius"/>
    </source>
</evidence>
<keyword evidence="1" id="KW-0812">Transmembrane</keyword>
<dbReference type="AlphaFoldDB" id="A0A0P9U154"/>
<organism evidence="2 4">
    <name type="scientific">Pseudomonas amygdali pv. photiniae</name>
    <dbReference type="NCBI Taxonomy" id="251724"/>
    <lineage>
        <taxon>Bacteria</taxon>
        <taxon>Pseudomonadati</taxon>
        <taxon>Pseudomonadota</taxon>
        <taxon>Gammaproteobacteria</taxon>
        <taxon>Pseudomonadales</taxon>
        <taxon>Pseudomonadaceae</taxon>
        <taxon>Pseudomonas</taxon>
        <taxon>Pseudomonas amygdali</taxon>
    </lineage>
</organism>